<reference evidence="4 5" key="1">
    <citation type="journal article" date="2018" name="Cell">
        <title>The Chara Genome: Secondary Complexity and Implications for Plant Terrestrialization.</title>
        <authorList>
            <person name="Nishiyama T."/>
            <person name="Sakayama H."/>
            <person name="Vries J.D."/>
            <person name="Buschmann H."/>
            <person name="Saint-Marcoux D."/>
            <person name="Ullrich K.K."/>
            <person name="Haas F.B."/>
            <person name="Vanderstraeten L."/>
            <person name="Becker D."/>
            <person name="Lang D."/>
            <person name="Vosolsobe S."/>
            <person name="Rombauts S."/>
            <person name="Wilhelmsson P.K.I."/>
            <person name="Janitza P."/>
            <person name="Kern R."/>
            <person name="Heyl A."/>
            <person name="Rumpler F."/>
            <person name="Villalobos L.I.A.C."/>
            <person name="Clay J.M."/>
            <person name="Skokan R."/>
            <person name="Toyoda A."/>
            <person name="Suzuki Y."/>
            <person name="Kagoshima H."/>
            <person name="Schijlen E."/>
            <person name="Tajeshwar N."/>
            <person name="Catarino B."/>
            <person name="Hetherington A.J."/>
            <person name="Saltykova A."/>
            <person name="Bonnot C."/>
            <person name="Breuninger H."/>
            <person name="Symeonidi A."/>
            <person name="Radhakrishnan G.V."/>
            <person name="Van Nieuwerburgh F."/>
            <person name="Deforce D."/>
            <person name="Chang C."/>
            <person name="Karol K.G."/>
            <person name="Hedrich R."/>
            <person name="Ulvskov P."/>
            <person name="Glockner G."/>
            <person name="Delwiche C.F."/>
            <person name="Petrasek J."/>
            <person name="Van de Peer Y."/>
            <person name="Friml J."/>
            <person name="Beilby M."/>
            <person name="Dolan L."/>
            <person name="Kohara Y."/>
            <person name="Sugano S."/>
            <person name="Fujiyama A."/>
            <person name="Delaux P.-M."/>
            <person name="Quint M."/>
            <person name="TheiBen G."/>
            <person name="Hagemann M."/>
            <person name="Harholt J."/>
            <person name="Dunand C."/>
            <person name="Zachgo S."/>
            <person name="Langdale J."/>
            <person name="Maumus F."/>
            <person name="Straeten D.V.D."/>
            <person name="Gould S.B."/>
            <person name="Rensing S.A."/>
        </authorList>
    </citation>
    <scope>NUCLEOTIDE SEQUENCE [LARGE SCALE GENOMIC DNA]</scope>
    <source>
        <strain evidence="4 5">S276</strain>
    </source>
</reference>
<sequence>MGICNAPATFQRAMNMAFTEFVNKTRLTQPLINFCVIMYMDDILVFSKTYEYHVEHVEWVLHALKDAGFKVALEKSEFFLSEIFFLGYIVTVEGLKPDPRKVAAVQEAPAPVTLTQVRAFLGLASYYRRFIRSFACLAKPLTNLLKKEEQLIWTSECEAAFRALKEALTSAPVLVRPDLTRQFALHTDWQPQAISTVLTQQGTDGREHVIEYASKTLSQAQSNYEACKGECLAVVWGVQHFRPYLYGQKFVLVTDHQPLLSLRNNTDYTSTLGRWAVRLQDYDFNICHRATRQHGNADGLTRLQPPSKSPANEKLIPWKPISPSTEPGYGEVNVLRKEPLPFADEDAWDLHRALYKSVALGMFRFFVDHEDHCIGEHFIVYYVITRPKQAQKEGTVALYPFAQLQMIDPGLLELIHLELLSIAQVIASEEEEIQPRLRTVAAPRRTYNAVVIPDYIAQREERLEDFPEEKPLRPPSSYPRPAPPKAPKKTPKRKRHHPSPGAQGSRIGGGEEVVQPARTRNLDPVPGSGATLVKETVVPSPPFPRVPDLNLDGAGPSAAAAGGGSRIGLPDPVSRPPVLARPLRQPPRSAPIIDISSSSKPDGPSDRGGFHGGAHHHQARDHREGAAP</sequence>
<proteinExistence type="predicted"/>
<feature type="compositionally biased region" description="Basic residues" evidence="2">
    <location>
        <begin position="486"/>
        <end position="498"/>
    </location>
</feature>
<dbReference type="PANTHER" id="PTHR37984:SF5">
    <property type="entry name" value="PROTEIN NYNRIN-LIKE"/>
    <property type="match status" value="1"/>
</dbReference>
<dbReference type="EMBL" id="BFEA01000262">
    <property type="protein sequence ID" value="GBG77209.1"/>
    <property type="molecule type" value="Genomic_DNA"/>
</dbReference>
<dbReference type="AlphaFoldDB" id="A0A388L4G8"/>
<dbReference type="Pfam" id="PF00078">
    <property type="entry name" value="RVT_1"/>
    <property type="match status" value="1"/>
</dbReference>
<dbReference type="Gene3D" id="3.30.70.270">
    <property type="match status" value="2"/>
</dbReference>
<evidence type="ECO:0000256" key="2">
    <source>
        <dbReference type="SAM" id="MobiDB-lite"/>
    </source>
</evidence>
<dbReference type="OrthoDB" id="5978043at2759"/>
<dbReference type="FunFam" id="3.10.20.370:FF:000001">
    <property type="entry name" value="Retrovirus-related Pol polyprotein from transposon 17.6-like protein"/>
    <property type="match status" value="1"/>
</dbReference>
<keyword evidence="5" id="KW-1185">Reference proteome</keyword>
<feature type="compositionally biased region" description="Pro residues" evidence="2">
    <location>
        <begin position="473"/>
        <end position="485"/>
    </location>
</feature>
<comment type="caution">
    <text evidence="4">The sequence shown here is derived from an EMBL/GenBank/DDBJ whole genome shotgun (WGS) entry which is preliminary data.</text>
</comment>
<dbReference type="CDD" id="cd01647">
    <property type="entry name" value="RT_LTR"/>
    <property type="match status" value="1"/>
</dbReference>
<evidence type="ECO:0000313" key="4">
    <source>
        <dbReference type="EMBL" id="GBG77209.1"/>
    </source>
</evidence>
<dbReference type="Proteomes" id="UP000265515">
    <property type="component" value="Unassembled WGS sequence"/>
</dbReference>
<dbReference type="SUPFAM" id="SSF56672">
    <property type="entry name" value="DNA/RNA polymerases"/>
    <property type="match status" value="1"/>
</dbReference>
<evidence type="ECO:0000313" key="5">
    <source>
        <dbReference type="Proteomes" id="UP000265515"/>
    </source>
</evidence>
<dbReference type="Pfam" id="PF17919">
    <property type="entry name" value="RT_RNaseH_2"/>
    <property type="match status" value="1"/>
</dbReference>
<feature type="domain" description="Reverse transcriptase" evidence="3">
    <location>
        <begin position="1"/>
        <end position="90"/>
    </location>
</feature>
<dbReference type="InterPro" id="IPR050951">
    <property type="entry name" value="Retrovirus_Pol_polyprotein"/>
</dbReference>
<keyword evidence="1" id="KW-0511">Multifunctional enzyme</keyword>
<dbReference type="InterPro" id="IPR041577">
    <property type="entry name" value="RT_RNaseH_2"/>
</dbReference>
<accession>A0A388L4G8</accession>
<protein>
    <recommendedName>
        <fullName evidence="3">Reverse transcriptase domain-containing protein</fullName>
    </recommendedName>
</protein>
<organism evidence="4 5">
    <name type="scientific">Chara braunii</name>
    <name type="common">Braun's stonewort</name>
    <dbReference type="NCBI Taxonomy" id="69332"/>
    <lineage>
        <taxon>Eukaryota</taxon>
        <taxon>Viridiplantae</taxon>
        <taxon>Streptophyta</taxon>
        <taxon>Charophyceae</taxon>
        <taxon>Charales</taxon>
        <taxon>Characeae</taxon>
        <taxon>Chara</taxon>
    </lineage>
</organism>
<feature type="compositionally biased region" description="Low complexity" evidence="2">
    <location>
        <begin position="590"/>
        <end position="602"/>
    </location>
</feature>
<gene>
    <name evidence="4" type="ORF">CBR_g23536</name>
</gene>
<feature type="compositionally biased region" description="Basic and acidic residues" evidence="2">
    <location>
        <begin position="463"/>
        <end position="472"/>
    </location>
</feature>
<dbReference type="InterPro" id="IPR043502">
    <property type="entry name" value="DNA/RNA_pol_sf"/>
</dbReference>
<dbReference type="Gene3D" id="3.10.20.370">
    <property type="match status" value="1"/>
</dbReference>
<name>A0A388L4G8_CHABU</name>
<dbReference type="InterPro" id="IPR000477">
    <property type="entry name" value="RT_dom"/>
</dbReference>
<feature type="region of interest" description="Disordered" evidence="2">
    <location>
        <begin position="463"/>
        <end position="628"/>
    </location>
</feature>
<dbReference type="PANTHER" id="PTHR37984">
    <property type="entry name" value="PROTEIN CBG26694"/>
    <property type="match status" value="1"/>
</dbReference>
<dbReference type="InterPro" id="IPR043128">
    <property type="entry name" value="Rev_trsase/Diguanyl_cyclase"/>
</dbReference>
<dbReference type="PROSITE" id="PS50878">
    <property type="entry name" value="RT_POL"/>
    <property type="match status" value="1"/>
</dbReference>
<evidence type="ECO:0000256" key="1">
    <source>
        <dbReference type="ARBA" id="ARBA00023268"/>
    </source>
</evidence>
<dbReference type="CDD" id="cd09274">
    <property type="entry name" value="RNase_HI_RT_Ty3"/>
    <property type="match status" value="1"/>
</dbReference>
<dbReference type="GO" id="GO:0003824">
    <property type="term" value="F:catalytic activity"/>
    <property type="evidence" value="ECO:0007669"/>
    <property type="project" value="UniProtKB-KW"/>
</dbReference>
<dbReference type="FunFam" id="3.30.70.270:FF:000020">
    <property type="entry name" value="Transposon Tf2-6 polyprotein-like Protein"/>
    <property type="match status" value="1"/>
</dbReference>
<dbReference type="Gramene" id="GBG77209">
    <property type="protein sequence ID" value="GBG77209"/>
    <property type="gene ID" value="CBR_g23536"/>
</dbReference>
<evidence type="ECO:0000259" key="3">
    <source>
        <dbReference type="PROSITE" id="PS50878"/>
    </source>
</evidence>